<accession>A0A7J7FIC8</accession>
<dbReference type="Proteomes" id="UP000551758">
    <property type="component" value="Unassembled WGS sequence"/>
</dbReference>
<comment type="similarity">
    <text evidence="2 3">Belongs to the glycine N-acyltransferase family.</text>
</comment>
<feature type="domain" description="Glycine N-acyltransferase N-terminal" evidence="4">
    <location>
        <begin position="68"/>
        <end position="137"/>
    </location>
</feature>
<dbReference type="Pfam" id="PF06021">
    <property type="entry name" value="Gly_acyl_tr_N"/>
    <property type="match status" value="1"/>
</dbReference>
<evidence type="ECO:0000256" key="1">
    <source>
        <dbReference type="ARBA" id="ARBA00000378"/>
    </source>
</evidence>
<dbReference type="EC" id="2.3.1.-" evidence="3"/>
<dbReference type="InterPro" id="IPR015938">
    <property type="entry name" value="Glycine_N-acyltransferase_N"/>
</dbReference>
<dbReference type="GO" id="GO:0047961">
    <property type="term" value="F:glycine N-acyltransferase activity"/>
    <property type="evidence" value="ECO:0007669"/>
    <property type="project" value="UniProtKB-EC"/>
</dbReference>
<comment type="caution">
    <text evidence="5">The sequence shown here is derived from an EMBL/GenBank/DDBJ whole genome shotgun (WGS) entry which is preliminary data.</text>
</comment>
<dbReference type="PANTHER" id="PTHR15298:SF9">
    <property type="entry name" value="GLYCINE N-ACYLTRANSFERASE"/>
    <property type="match status" value="1"/>
</dbReference>
<evidence type="ECO:0000313" key="5">
    <source>
        <dbReference type="EMBL" id="KAF5927406.1"/>
    </source>
</evidence>
<dbReference type="GO" id="GO:0005739">
    <property type="term" value="C:mitochondrion"/>
    <property type="evidence" value="ECO:0007669"/>
    <property type="project" value="InterPro"/>
</dbReference>
<comment type="catalytic activity">
    <reaction evidence="1">
        <text>an acyl-CoA + glycine = an N-acylglycine + CoA + H(+)</text>
        <dbReference type="Rhea" id="RHEA:19869"/>
        <dbReference type="ChEBI" id="CHEBI:15378"/>
        <dbReference type="ChEBI" id="CHEBI:57287"/>
        <dbReference type="ChEBI" id="CHEBI:57305"/>
        <dbReference type="ChEBI" id="CHEBI:57670"/>
        <dbReference type="ChEBI" id="CHEBI:58342"/>
        <dbReference type="EC" id="2.3.1.13"/>
    </reaction>
</comment>
<evidence type="ECO:0000313" key="6">
    <source>
        <dbReference type="Proteomes" id="UP000551758"/>
    </source>
</evidence>
<evidence type="ECO:0000256" key="3">
    <source>
        <dbReference type="RuleBase" id="RU368002"/>
    </source>
</evidence>
<dbReference type="AlphaFoldDB" id="A0A7J7FIC8"/>
<keyword evidence="3" id="KW-0808">Transferase</keyword>
<dbReference type="InterPro" id="IPR010313">
    <property type="entry name" value="Glycine_N-acyltransferase"/>
</dbReference>
<dbReference type="EMBL" id="JACDTQ010000577">
    <property type="protein sequence ID" value="KAF5927406.1"/>
    <property type="molecule type" value="Genomic_DNA"/>
</dbReference>
<evidence type="ECO:0000256" key="2">
    <source>
        <dbReference type="ARBA" id="ARBA00009110"/>
    </source>
</evidence>
<protein>
    <recommendedName>
        <fullName evidence="3">Glycine N-acyltransferase-like protein</fullName>
        <ecNumber evidence="3">2.3.1.-</ecNumber>
    </recommendedName>
</protein>
<reference evidence="5 6" key="1">
    <citation type="journal article" date="2020" name="Mol. Biol. Evol.">
        <title>Interspecific Gene Flow and the Evolution of Specialization in Black and White Rhinoceros.</title>
        <authorList>
            <person name="Moodley Y."/>
            <person name="Westbury M.V."/>
            <person name="Russo I.M."/>
            <person name="Gopalakrishnan S."/>
            <person name="Rakotoarivelo A."/>
            <person name="Olsen R.A."/>
            <person name="Prost S."/>
            <person name="Tunstall T."/>
            <person name="Ryder O.A."/>
            <person name="Dalen L."/>
            <person name="Bruford M.W."/>
        </authorList>
    </citation>
    <scope>NUCLEOTIDE SEQUENCE [LARGE SCALE GENOMIC DNA]</scope>
    <source>
        <strain evidence="5">SBR-YM</strain>
        <tissue evidence="5">Skin</tissue>
    </source>
</reference>
<gene>
    <name evidence="5" type="ORF">HPG69_019006</name>
</gene>
<organism evidence="5 6">
    <name type="scientific">Diceros bicornis minor</name>
    <name type="common">South-central black rhinoceros</name>
    <dbReference type="NCBI Taxonomy" id="77932"/>
    <lineage>
        <taxon>Eukaryota</taxon>
        <taxon>Metazoa</taxon>
        <taxon>Chordata</taxon>
        <taxon>Craniata</taxon>
        <taxon>Vertebrata</taxon>
        <taxon>Euteleostomi</taxon>
        <taxon>Mammalia</taxon>
        <taxon>Eutheria</taxon>
        <taxon>Laurasiatheria</taxon>
        <taxon>Perissodactyla</taxon>
        <taxon>Rhinocerotidae</taxon>
        <taxon>Diceros</taxon>
    </lineage>
</organism>
<keyword evidence="6" id="KW-1185">Reference proteome</keyword>
<sequence length="150" mass="16744">MISQCSSIISISSRICALRFFSFLSIILQDMTDDLNHYTNTKSISTTQRIVRSALEHQASSTGSNTSKFKTLKELVPSLLDSKNLPPRTSKLKDFNQEMFKLSSLDGTLAALVNEFWCFGGNESSLRFIAFYIRTFPSFCPLGPDANPVT</sequence>
<name>A0A7J7FIC8_DICBM</name>
<proteinExistence type="inferred from homology"/>
<keyword evidence="3" id="KW-0012">Acyltransferase</keyword>
<evidence type="ECO:0000259" key="4">
    <source>
        <dbReference type="Pfam" id="PF06021"/>
    </source>
</evidence>
<dbReference type="PANTHER" id="PTHR15298">
    <property type="entry name" value="L-COA N-ACYLTRANSFERASE-RELATED"/>
    <property type="match status" value="1"/>
</dbReference>